<dbReference type="SUPFAM" id="SSF50630">
    <property type="entry name" value="Acid proteases"/>
    <property type="match status" value="1"/>
</dbReference>
<dbReference type="GO" id="GO:0006310">
    <property type="term" value="P:DNA recombination"/>
    <property type="evidence" value="ECO:0007669"/>
    <property type="project" value="UniProtKB-KW"/>
</dbReference>
<dbReference type="GO" id="GO:0006508">
    <property type="term" value="P:proteolysis"/>
    <property type="evidence" value="ECO:0007669"/>
    <property type="project" value="InterPro"/>
</dbReference>
<organism evidence="8 9">
    <name type="scientific">Dicentrarchus labrax</name>
    <name type="common">European seabass</name>
    <name type="synonym">Morone labrax</name>
    <dbReference type="NCBI Taxonomy" id="13489"/>
    <lineage>
        <taxon>Eukaryota</taxon>
        <taxon>Metazoa</taxon>
        <taxon>Chordata</taxon>
        <taxon>Craniata</taxon>
        <taxon>Vertebrata</taxon>
        <taxon>Euteleostomi</taxon>
        <taxon>Actinopterygii</taxon>
        <taxon>Neopterygii</taxon>
        <taxon>Teleostei</taxon>
        <taxon>Neoteleostei</taxon>
        <taxon>Acanthomorphata</taxon>
        <taxon>Eupercaria</taxon>
        <taxon>Moronidae</taxon>
        <taxon>Dicentrarchus</taxon>
    </lineage>
</organism>
<evidence type="ECO:0000256" key="2">
    <source>
        <dbReference type="ARBA" id="ARBA00012180"/>
    </source>
</evidence>
<name>A0A8C4ID26_DICLA</name>
<dbReference type="Gene3D" id="3.10.10.10">
    <property type="entry name" value="HIV Type 1 Reverse Transcriptase, subunit A, domain 1"/>
    <property type="match status" value="1"/>
</dbReference>
<proteinExistence type="inferred from homology"/>
<comment type="similarity">
    <text evidence="1">Belongs to the beta type-B retroviral polymerase family. HERV class-II K(HML-2) pol subfamily.</text>
</comment>
<dbReference type="EC" id="3.1.26.4" evidence="2"/>
<dbReference type="Gene3D" id="3.30.70.270">
    <property type="match status" value="2"/>
</dbReference>
<keyword evidence="3" id="KW-0378">Hydrolase</keyword>
<feature type="domain" description="Peptidase A2" evidence="5">
    <location>
        <begin position="1"/>
        <end position="72"/>
    </location>
</feature>
<dbReference type="InterPro" id="IPR036397">
    <property type="entry name" value="RNaseH_sf"/>
</dbReference>
<evidence type="ECO:0000256" key="1">
    <source>
        <dbReference type="ARBA" id="ARBA00010879"/>
    </source>
</evidence>
<dbReference type="InterPro" id="IPR002156">
    <property type="entry name" value="RNaseH_domain"/>
</dbReference>
<evidence type="ECO:0000256" key="3">
    <source>
        <dbReference type="ARBA" id="ARBA00022801"/>
    </source>
</evidence>
<dbReference type="GO" id="GO:0004523">
    <property type="term" value="F:RNA-DNA hybrid ribonuclease activity"/>
    <property type="evidence" value="ECO:0007669"/>
    <property type="project" value="UniProtKB-EC"/>
</dbReference>
<dbReference type="GO" id="GO:0003676">
    <property type="term" value="F:nucleic acid binding"/>
    <property type="evidence" value="ECO:0007669"/>
    <property type="project" value="InterPro"/>
</dbReference>
<dbReference type="InterPro" id="IPR021109">
    <property type="entry name" value="Peptidase_aspartic_dom_sf"/>
</dbReference>
<dbReference type="Ensembl" id="ENSDLAT00005059380.2">
    <property type="protein sequence ID" value="ENSDLAP00005055945.2"/>
    <property type="gene ID" value="ENSDLAG00005023803.2"/>
</dbReference>
<evidence type="ECO:0000313" key="8">
    <source>
        <dbReference type="Ensembl" id="ENSDLAP00005055945.2"/>
    </source>
</evidence>
<evidence type="ECO:0000259" key="6">
    <source>
        <dbReference type="PROSITE" id="PS50878"/>
    </source>
</evidence>
<dbReference type="Gene3D" id="2.40.70.10">
    <property type="entry name" value="Acid Proteases"/>
    <property type="match status" value="1"/>
</dbReference>
<dbReference type="Pfam" id="PF17919">
    <property type="entry name" value="RT_RNaseH_2"/>
    <property type="match status" value="1"/>
</dbReference>
<keyword evidence="9" id="KW-1185">Reference proteome</keyword>
<dbReference type="AlphaFoldDB" id="A0A8C4ID26"/>
<dbReference type="InterPro" id="IPR000477">
    <property type="entry name" value="RT_dom"/>
</dbReference>
<evidence type="ECO:0000256" key="4">
    <source>
        <dbReference type="ARBA" id="ARBA00023172"/>
    </source>
</evidence>
<evidence type="ECO:0000259" key="7">
    <source>
        <dbReference type="PROSITE" id="PS50879"/>
    </source>
</evidence>
<keyword evidence="4" id="KW-0233">DNA recombination</keyword>
<dbReference type="InterPro" id="IPR043502">
    <property type="entry name" value="DNA/RNA_pol_sf"/>
</dbReference>
<sequence length="835" mass="93595">MADSGAAFTCIRPEDAIHLPMFNQLIRTIGFEGLKQLIPLTEPIELCYKNRKTTIPILVSEHTPIALLGRDALCRLNCTIKCTPDGCLVEVPKNMVHQLLMTSETEASLVFWIGNFSADFLEPAKLWEKFIVANMPDAKPPDYPFHCTLKYFKNAPQSKSEEWLSYQPKQVQLSSCIILGPQGVAMKINTDDYLEKEFDIEKSVPHVTLLVSEEYEQKHIGEMMTEAEEAVFTPVKENLAIWRSKDQRYIKIMISARGQGQPLAVRMTHESICSAKMDSDSMKEEMLRQVPECLWSQHSTDTGLVKSAQPVKVELRPGARPPWKNQYPLKEEAIQGIEPQIEGLLKAGVLKITQNPQSNTPLLPVKKPDETYRMVHDLRAVNEVVTDFPAEVPDPHTLLAQISPDATHFTVLDLCGAFFSVPLSVESQGLFGFTYKGQFYEYRRLPQGFKHSPHIFNKVLKDDLAGIDQILQSTVVQYVDDIIICSPNEETCHKDSIKLLQILAEKGHKASQKKLQYCQKKVVYLGQTIMQGHRSISDSQLEAIRKAPKPRTVREMMTFLGIAGYSSAWVEDYASLTGPLRSMIKDTGNGQLHCNLSWTQEGLVAFETIKQRLQEAPALALPDYSFLLYVSTSIGGKYAFAVLCQPTGMGMSPQPISYYSTAYSEVELGLPLCYRAMVGVSLMYDKASSITMGYPVTILTHHSLRNLLNYGKNTLTMLRLRDYHRLLEQKDVTLARCATVNPAENLPTPEDGEPLDCVQEAEKYSRLRSDLQALPLREPDLEYWTDGSCYRVGDKLCAGYAVVKPQGTGFVVEKAEVIPQPASAQLAELVGLTEA</sequence>
<evidence type="ECO:0000313" key="9">
    <source>
        <dbReference type="Proteomes" id="UP000694389"/>
    </source>
</evidence>
<dbReference type="Gene3D" id="3.30.420.10">
    <property type="entry name" value="Ribonuclease H-like superfamily/Ribonuclease H"/>
    <property type="match status" value="1"/>
</dbReference>
<dbReference type="SUPFAM" id="SSF56672">
    <property type="entry name" value="DNA/RNA polymerases"/>
    <property type="match status" value="1"/>
</dbReference>
<feature type="domain" description="RNase H type-1" evidence="7">
    <location>
        <begin position="777"/>
        <end position="835"/>
    </location>
</feature>
<reference evidence="8" key="1">
    <citation type="submission" date="2025-08" db="UniProtKB">
        <authorList>
            <consortium name="Ensembl"/>
        </authorList>
    </citation>
    <scope>IDENTIFICATION</scope>
</reference>
<dbReference type="InterPro" id="IPR001995">
    <property type="entry name" value="Peptidase_A2_cat"/>
</dbReference>
<dbReference type="PROSITE" id="PS50878">
    <property type="entry name" value="RT_POL"/>
    <property type="match status" value="1"/>
</dbReference>
<accession>A0A8C4ID26</accession>
<feature type="domain" description="Reverse transcriptase" evidence="6">
    <location>
        <begin position="346"/>
        <end position="529"/>
    </location>
</feature>
<dbReference type="GeneTree" id="ENSGT00940000163417"/>
<dbReference type="Proteomes" id="UP000694389">
    <property type="component" value="Unassembled WGS sequence"/>
</dbReference>
<dbReference type="Pfam" id="PF00078">
    <property type="entry name" value="RVT_1"/>
    <property type="match status" value="1"/>
</dbReference>
<reference evidence="8" key="2">
    <citation type="submission" date="2025-09" db="UniProtKB">
        <authorList>
            <consortium name="Ensembl"/>
        </authorList>
    </citation>
    <scope>IDENTIFICATION</scope>
</reference>
<dbReference type="InterPro" id="IPR051320">
    <property type="entry name" value="Viral_Replic_Matur_Polypro"/>
</dbReference>
<dbReference type="GO" id="GO:0004190">
    <property type="term" value="F:aspartic-type endopeptidase activity"/>
    <property type="evidence" value="ECO:0007669"/>
    <property type="project" value="InterPro"/>
</dbReference>
<dbReference type="Gene3D" id="3.10.20.370">
    <property type="match status" value="1"/>
</dbReference>
<dbReference type="PANTHER" id="PTHR33064:SF37">
    <property type="entry name" value="RIBONUCLEASE H"/>
    <property type="match status" value="1"/>
</dbReference>
<dbReference type="PANTHER" id="PTHR33064">
    <property type="entry name" value="POL PROTEIN"/>
    <property type="match status" value="1"/>
</dbReference>
<dbReference type="InterPro" id="IPR043128">
    <property type="entry name" value="Rev_trsase/Diguanyl_cyclase"/>
</dbReference>
<dbReference type="PROSITE" id="PS50879">
    <property type="entry name" value="RNASE_H_1"/>
    <property type="match status" value="1"/>
</dbReference>
<protein>
    <recommendedName>
        <fullName evidence="2">ribonuclease H</fullName>
        <ecNumber evidence="2">3.1.26.4</ecNumber>
    </recommendedName>
</protein>
<dbReference type="PROSITE" id="PS50175">
    <property type="entry name" value="ASP_PROT_RETROV"/>
    <property type="match status" value="1"/>
</dbReference>
<dbReference type="InterPro" id="IPR041577">
    <property type="entry name" value="RT_RNaseH_2"/>
</dbReference>
<evidence type="ECO:0000259" key="5">
    <source>
        <dbReference type="PROSITE" id="PS50175"/>
    </source>
</evidence>